<dbReference type="SUPFAM" id="SSF51905">
    <property type="entry name" value="FAD/NAD(P)-binding domain"/>
    <property type="match status" value="1"/>
</dbReference>
<dbReference type="PANTHER" id="PTHR42716">
    <property type="entry name" value="L-ASPARTATE OXIDASE"/>
    <property type="match status" value="1"/>
</dbReference>
<feature type="chain" id="PRO_5014171842" description="FAD-dependent oxidoreductase" evidence="1">
    <location>
        <begin position="24"/>
        <end position="531"/>
    </location>
</feature>
<dbReference type="PROSITE" id="PS51257">
    <property type="entry name" value="PROKAR_LIPOPROTEIN"/>
    <property type="match status" value="1"/>
</dbReference>
<dbReference type="GO" id="GO:0008734">
    <property type="term" value="F:L-aspartate oxidase activity"/>
    <property type="evidence" value="ECO:0007669"/>
    <property type="project" value="InterPro"/>
</dbReference>
<evidence type="ECO:0000313" key="3">
    <source>
        <dbReference type="Proteomes" id="UP000236173"/>
    </source>
</evidence>
<dbReference type="Proteomes" id="UP000236173">
    <property type="component" value="Unassembled WGS sequence"/>
</dbReference>
<accession>A0A2H5XBB2</accession>
<dbReference type="AlphaFoldDB" id="A0A2H5XBB2"/>
<dbReference type="GO" id="GO:0009435">
    <property type="term" value="P:NAD+ biosynthetic process"/>
    <property type="evidence" value="ECO:0007669"/>
    <property type="project" value="InterPro"/>
</dbReference>
<dbReference type="EMBL" id="BEHT01000011">
    <property type="protein sequence ID" value="GBC98472.1"/>
    <property type="molecule type" value="Genomic_DNA"/>
</dbReference>
<sequence>MKTWRCDVAVIGGGLGGCAAALAATALGCKVVLTEETDWLGGQLTAQAVPPDEHPWIEHFGCTRRYRQLRYLIRHIYREHYPLLPAARSDPHLNPGKGYVSRLCCEPKVALTALQLMLAYPQARGDVLVLLRRKLVAADVNGDSVTSVTVRNLETGDEETIVATYFLDATELGDLLPLTGTEYVTGAESHAETGEPHAKSEPQPANMQAITWVFAMSYDPHSSHVIDKPEGYEFWRDHVPQLTPAWTGKLLDWTHPHPITLAPRRRVLFPEEGDSDLWRYRRIVCKDHYPPEAMPFEVTIVNWPQNDYWLRPIVPELCADPSEVKQALHEAKQLSLSWLYWLQTEAPRPDGGVGYPGLFLRPDITGTEDGFAKYPYIRESRRIKAVFTVTEWHVGVDARKAMGKEGAEQFDDSVGVGCYRIDLHPSTGGDNYIDISAYPFQIPLGALLPVRMRNLLPACKNIGTTHITNGCYRLHPVEWNIGEAAGALAAFCCQRKLVPHQVREKTELLREFQDLLRAQGVELAWPQTRPV</sequence>
<dbReference type="PANTHER" id="PTHR42716:SF1">
    <property type="entry name" value="SLL0471 PROTEIN"/>
    <property type="match status" value="1"/>
</dbReference>
<protein>
    <recommendedName>
        <fullName evidence="4">FAD-dependent oxidoreductase</fullName>
    </recommendedName>
</protein>
<comment type="caution">
    <text evidence="2">The sequence shown here is derived from an EMBL/GenBank/DDBJ whole genome shotgun (WGS) entry which is preliminary data.</text>
</comment>
<evidence type="ECO:0000313" key="2">
    <source>
        <dbReference type="EMBL" id="GBC98472.1"/>
    </source>
</evidence>
<reference evidence="3" key="1">
    <citation type="submission" date="2017-09" db="EMBL/GenBank/DDBJ databases">
        <title>Metaegenomics of thermophilic ammonia-oxidizing enrichment culture.</title>
        <authorList>
            <person name="Kato S."/>
            <person name="Suzuki K."/>
        </authorList>
    </citation>
    <scope>NUCLEOTIDE SEQUENCE [LARGE SCALE GENOMIC DNA]</scope>
</reference>
<evidence type="ECO:0000256" key="1">
    <source>
        <dbReference type="SAM" id="SignalP"/>
    </source>
</evidence>
<keyword evidence="1" id="KW-0732">Signal</keyword>
<name>A0A2H5XBB2_9BACT</name>
<dbReference type="InterPro" id="IPR005288">
    <property type="entry name" value="NadB"/>
</dbReference>
<organism evidence="2 3">
    <name type="scientific">Candidatus Fervidibacter japonicus</name>
    <dbReference type="NCBI Taxonomy" id="2035412"/>
    <lineage>
        <taxon>Bacteria</taxon>
        <taxon>Candidatus Fervidibacterota</taxon>
        <taxon>Candidatus Fervidibacter</taxon>
    </lineage>
</organism>
<proteinExistence type="predicted"/>
<dbReference type="InterPro" id="IPR036188">
    <property type="entry name" value="FAD/NAD-bd_sf"/>
</dbReference>
<dbReference type="Pfam" id="PF12831">
    <property type="entry name" value="FAD_oxidored"/>
    <property type="match status" value="1"/>
</dbReference>
<evidence type="ECO:0008006" key="4">
    <source>
        <dbReference type="Google" id="ProtNLM"/>
    </source>
</evidence>
<feature type="signal peptide" evidence="1">
    <location>
        <begin position="1"/>
        <end position="23"/>
    </location>
</feature>
<dbReference type="Gene3D" id="3.50.50.60">
    <property type="entry name" value="FAD/NAD(P)-binding domain"/>
    <property type="match status" value="1"/>
</dbReference>
<gene>
    <name evidence="2" type="ORF">HRbin17_00985</name>
</gene>